<name>A0A158K0R6_9BURK</name>
<dbReference type="Proteomes" id="UP000054717">
    <property type="component" value="Unassembled WGS sequence"/>
</dbReference>
<dbReference type="STRING" id="326475.AWB66_04943"/>
<dbReference type="EMBL" id="FCNZ02000023">
    <property type="protein sequence ID" value="SAL74050.1"/>
    <property type="molecule type" value="Genomic_DNA"/>
</dbReference>
<accession>A0A158K0R6</accession>
<gene>
    <name evidence="1" type="ORF">AWB66_04943</name>
</gene>
<sequence>MNSHELSVWGSVAERQQVRVGGGIGRHGTSLVEMRNAGGHALRSGKPSRHLFGIFWNNHKEVSDSAAREDIGRSRQVRARVGRQMVCCCQRCWAFRLGGAAVTEKPHRSETLTRVHRTLKVGHRFNLWGVFHGEVQRAVEAGKAVRCWVSGTRALAQRHGVTRTVLRRWIAAYEQQKRCRRPCSAIQSLGRRASGDQSLPRKTLVSGHRPPALAELMDALALE</sequence>
<dbReference type="AlphaFoldDB" id="A0A158K0R6"/>
<proteinExistence type="predicted"/>
<protein>
    <recommendedName>
        <fullName evidence="3">Transposase</fullName>
    </recommendedName>
</protein>
<reference evidence="1" key="1">
    <citation type="submission" date="2016-01" db="EMBL/GenBank/DDBJ databases">
        <authorList>
            <person name="Peeters Charlotte."/>
        </authorList>
    </citation>
    <scope>NUCLEOTIDE SEQUENCE</scope>
    <source>
        <strain evidence="1">LMG 22936</strain>
    </source>
</reference>
<evidence type="ECO:0000313" key="1">
    <source>
        <dbReference type="EMBL" id="SAL74050.1"/>
    </source>
</evidence>
<keyword evidence="2" id="KW-1185">Reference proteome</keyword>
<evidence type="ECO:0000313" key="2">
    <source>
        <dbReference type="Proteomes" id="UP000054717"/>
    </source>
</evidence>
<evidence type="ECO:0008006" key="3">
    <source>
        <dbReference type="Google" id="ProtNLM"/>
    </source>
</evidence>
<comment type="caution">
    <text evidence="1">The sequence shown here is derived from an EMBL/GenBank/DDBJ whole genome shotgun (WGS) entry which is preliminary data.</text>
</comment>
<organism evidence="1 2">
    <name type="scientific">Caballeronia telluris</name>
    <dbReference type="NCBI Taxonomy" id="326475"/>
    <lineage>
        <taxon>Bacteria</taxon>
        <taxon>Pseudomonadati</taxon>
        <taxon>Pseudomonadota</taxon>
        <taxon>Betaproteobacteria</taxon>
        <taxon>Burkholderiales</taxon>
        <taxon>Burkholderiaceae</taxon>
        <taxon>Caballeronia</taxon>
    </lineage>
</organism>